<evidence type="ECO:0000313" key="2">
    <source>
        <dbReference type="EMBL" id="RKP00233.1"/>
    </source>
</evidence>
<evidence type="ECO:0008006" key="4">
    <source>
        <dbReference type="Google" id="ProtNLM"/>
    </source>
</evidence>
<name>A0A4P9X551_9FUNG</name>
<proteinExistence type="predicted"/>
<feature type="compositionally biased region" description="Basic residues" evidence="1">
    <location>
        <begin position="304"/>
        <end position="313"/>
    </location>
</feature>
<evidence type="ECO:0000313" key="3">
    <source>
        <dbReference type="Proteomes" id="UP000274922"/>
    </source>
</evidence>
<feature type="region of interest" description="Disordered" evidence="1">
    <location>
        <begin position="285"/>
        <end position="323"/>
    </location>
</feature>
<protein>
    <recommendedName>
        <fullName evidence="4">Origin recognition complex subunit 6</fullName>
    </recommendedName>
</protein>
<feature type="compositionally biased region" description="Low complexity" evidence="1">
    <location>
        <begin position="285"/>
        <end position="303"/>
    </location>
</feature>
<accession>A0A4P9X551</accession>
<dbReference type="AlphaFoldDB" id="A0A4P9X551"/>
<dbReference type="EMBL" id="ML014228">
    <property type="protein sequence ID" value="RKP00233.1"/>
    <property type="molecule type" value="Genomic_DNA"/>
</dbReference>
<keyword evidence="3" id="KW-1185">Reference proteome</keyword>
<organism evidence="2 3">
    <name type="scientific">Caulochytrium protostelioides</name>
    <dbReference type="NCBI Taxonomy" id="1555241"/>
    <lineage>
        <taxon>Eukaryota</taxon>
        <taxon>Fungi</taxon>
        <taxon>Fungi incertae sedis</taxon>
        <taxon>Chytridiomycota</taxon>
        <taxon>Chytridiomycota incertae sedis</taxon>
        <taxon>Chytridiomycetes</taxon>
        <taxon>Caulochytriales</taxon>
        <taxon>Caulochytriaceae</taxon>
        <taxon>Caulochytrium</taxon>
    </lineage>
</organism>
<feature type="compositionally biased region" description="Low complexity" evidence="1">
    <location>
        <begin position="314"/>
        <end position="323"/>
    </location>
</feature>
<reference evidence="3" key="1">
    <citation type="journal article" date="2018" name="Nat. Microbiol.">
        <title>Leveraging single-cell genomics to expand the fungal tree of life.</title>
        <authorList>
            <person name="Ahrendt S.R."/>
            <person name="Quandt C.A."/>
            <person name="Ciobanu D."/>
            <person name="Clum A."/>
            <person name="Salamov A."/>
            <person name="Andreopoulos B."/>
            <person name="Cheng J.F."/>
            <person name="Woyke T."/>
            <person name="Pelin A."/>
            <person name="Henrissat B."/>
            <person name="Reynolds N.K."/>
            <person name="Benny G.L."/>
            <person name="Smith M.E."/>
            <person name="James T.Y."/>
            <person name="Grigoriev I.V."/>
        </authorList>
    </citation>
    <scope>NUCLEOTIDE SEQUENCE [LARGE SCALE GENOMIC DNA]</scope>
    <source>
        <strain evidence="3">ATCC 52028</strain>
    </source>
</reference>
<gene>
    <name evidence="2" type="ORF">CXG81DRAFT_27052</name>
</gene>
<sequence length="374" mass="37798">MAENVVELLHRQLEGVRAPAVVQQAQDLHHALLKLSPHANDMTGARVAAVIALDITCRAALARAAATRLATDAAMPARKDALDVLHLSEPVFRRYAEGVLNAIPMASPLHRYFPPPSIAAVATRLGANTRLPVAPLTAIHDAMAAALGPQNVPATRHTLPLAVCAAACDALGIKVPPSRLLQHAVAPSRTLQHLTQLVAQRHGDALAQLALAPPPAAAAAATAATARRPAAAATARRPAAAATKAAKVKTLVGGTKRARAAATAAAAAPTTNAANGPEVADAAAPAAAADAAATADAADQKPVPARRGRRAPGRPKGAGARGVTVVAPSARPPAMALMMDAPSAERLRARTAAWTARLAALCDARLAALAPAAA</sequence>
<evidence type="ECO:0000256" key="1">
    <source>
        <dbReference type="SAM" id="MobiDB-lite"/>
    </source>
</evidence>
<dbReference type="Proteomes" id="UP000274922">
    <property type="component" value="Unassembled WGS sequence"/>
</dbReference>